<name>A0ABW1C1E2_9ACTN</name>
<dbReference type="RefSeq" id="WP_219546246.1">
    <property type="nucleotide sequence ID" value="NZ_JAHKRN010000022.1"/>
</dbReference>
<dbReference type="Pfam" id="PF01979">
    <property type="entry name" value="Amidohydro_1"/>
    <property type="match status" value="1"/>
</dbReference>
<dbReference type="InterPro" id="IPR006680">
    <property type="entry name" value="Amidohydro-rel"/>
</dbReference>
<feature type="domain" description="Amidohydrolase-related" evidence="1">
    <location>
        <begin position="53"/>
        <end position="384"/>
    </location>
</feature>
<dbReference type="PANTHER" id="PTHR43135:SF3">
    <property type="entry name" value="ALPHA-D-RIBOSE 1-METHYLPHOSPHONATE 5-TRIPHOSPHATE DIPHOSPHATASE"/>
    <property type="match status" value="1"/>
</dbReference>
<dbReference type="PANTHER" id="PTHR43135">
    <property type="entry name" value="ALPHA-D-RIBOSE 1-METHYLPHOSPHONATE 5-TRIPHOSPHATE DIPHOSPHATASE"/>
    <property type="match status" value="1"/>
</dbReference>
<reference evidence="3" key="1">
    <citation type="journal article" date="2019" name="Int. J. Syst. Evol. Microbiol.">
        <title>The Global Catalogue of Microorganisms (GCM) 10K type strain sequencing project: providing services to taxonomists for standard genome sequencing and annotation.</title>
        <authorList>
            <consortium name="The Broad Institute Genomics Platform"/>
            <consortium name="The Broad Institute Genome Sequencing Center for Infectious Disease"/>
            <person name="Wu L."/>
            <person name="Ma J."/>
        </authorList>
    </citation>
    <scope>NUCLEOTIDE SEQUENCE [LARGE SCALE GENOMIC DNA]</scope>
    <source>
        <strain evidence="3">CGMCC 4.7106</strain>
    </source>
</reference>
<dbReference type="EMBL" id="JBHSNW010000017">
    <property type="protein sequence ID" value="MFC5819142.1"/>
    <property type="molecule type" value="Genomic_DNA"/>
</dbReference>
<protein>
    <submittedName>
        <fullName evidence="2">Amidohydrolase family protein</fullName>
    </submittedName>
</protein>
<proteinExistence type="predicted"/>
<evidence type="ECO:0000259" key="1">
    <source>
        <dbReference type="Pfam" id="PF01979"/>
    </source>
</evidence>
<organism evidence="2 3">
    <name type="scientific">Nonomuraea harbinensis</name>
    <dbReference type="NCBI Taxonomy" id="1286938"/>
    <lineage>
        <taxon>Bacteria</taxon>
        <taxon>Bacillati</taxon>
        <taxon>Actinomycetota</taxon>
        <taxon>Actinomycetes</taxon>
        <taxon>Streptosporangiales</taxon>
        <taxon>Streptosporangiaceae</taxon>
        <taxon>Nonomuraea</taxon>
    </lineage>
</organism>
<gene>
    <name evidence="2" type="ORF">ACFPUY_28935</name>
</gene>
<dbReference type="InterPro" id="IPR057744">
    <property type="entry name" value="OTAase-like"/>
</dbReference>
<dbReference type="Proteomes" id="UP001596096">
    <property type="component" value="Unassembled WGS sequence"/>
</dbReference>
<accession>A0ABW1C1E2</accession>
<comment type="caution">
    <text evidence="2">The sequence shown here is derived from an EMBL/GenBank/DDBJ whole genome shotgun (WGS) entry which is preliminary data.</text>
</comment>
<keyword evidence="3" id="KW-1185">Reference proteome</keyword>
<evidence type="ECO:0000313" key="3">
    <source>
        <dbReference type="Proteomes" id="UP001596096"/>
    </source>
</evidence>
<dbReference type="CDD" id="cd01299">
    <property type="entry name" value="Met_dep_hydrolase_A"/>
    <property type="match status" value="1"/>
</dbReference>
<sequence length="412" mass="43123">MAGILFAGGRVFDGTGAAPGRADVLVEDGVIVAVGTGLAAGDDVRVVDATGKIVLPGLIDTHVHLTLSDINLVNRVSDPFSLHFFKTVVNCRKTLETGITTVRDAAGADLGLKQALSRGLIEGPRTLIAVNMISQTGGHNDGHLSCGVNLALFPEHPGVPPGIADGPDEMRKTVRTMLRAGADVIKVATTGGVLSPADDPRHAHFRPDELAVLVAEADAAHVHVMAHAQGVEGIKNAVRAGVRSIEHGIFLDDEAIELMLARGTWLVPTLIAPMSVIEAAERGELHEPAVLDKALEVASVHREAVTRAIGAGVNIALGTDTGIGPHGDNLRELQLLAECGLPPYAVWAAATSRAAELLGLADRIGRVAPGLTADLVLLEGELTDLSDLRGRVAETWQSGRRVYERGEDGTLR</sequence>
<dbReference type="InterPro" id="IPR051781">
    <property type="entry name" value="Metallo-dep_Hydrolase"/>
</dbReference>
<evidence type="ECO:0000313" key="2">
    <source>
        <dbReference type="EMBL" id="MFC5819142.1"/>
    </source>
</evidence>